<dbReference type="SUPFAM" id="SSF56672">
    <property type="entry name" value="DNA/RNA polymerases"/>
    <property type="match status" value="1"/>
</dbReference>
<dbReference type="CDD" id="cd09275">
    <property type="entry name" value="RNase_HI_RT_DIRS1"/>
    <property type="match status" value="1"/>
</dbReference>
<organism evidence="1 2">
    <name type="scientific">Labeo rohita</name>
    <name type="common">Indian major carp</name>
    <name type="synonym">Cyprinus rohita</name>
    <dbReference type="NCBI Taxonomy" id="84645"/>
    <lineage>
        <taxon>Eukaryota</taxon>
        <taxon>Metazoa</taxon>
        <taxon>Chordata</taxon>
        <taxon>Craniata</taxon>
        <taxon>Vertebrata</taxon>
        <taxon>Euteleostomi</taxon>
        <taxon>Actinopterygii</taxon>
        <taxon>Neopterygii</taxon>
        <taxon>Teleostei</taxon>
        <taxon>Ostariophysi</taxon>
        <taxon>Cypriniformes</taxon>
        <taxon>Cyprinidae</taxon>
        <taxon>Labeoninae</taxon>
        <taxon>Labeonini</taxon>
        <taxon>Labeo</taxon>
    </lineage>
</organism>
<dbReference type="EMBL" id="JACTAM010000010">
    <property type="protein sequence ID" value="KAI2660102.1"/>
    <property type="molecule type" value="Genomic_DNA"/>
</dbReference>
<accession>A0ABQ8MCT2</accession>
<comment type="caution">
    <text evidence="1">The sequence shown here is derived from an EMBL/GenBank/DDBJ whole genome shotgun (WGS) entry which is preliminary data.</text>
</comment>
<dbReference type="InterPro" id="IPR043128">
    <property type="entry name" value="Rev_trsase/Diguanyl_cyclase"/>
</dbReference>
<proteinExistence type="predicted"/>
<evidence type="ECO:0000313" key="2">
    <source>
        <dbReference type="Proteomes" id="UP000830375"/>
    </source>
</evidence>
<dbReference type="PANTHER" id="PTHR33050:SF7">
    <property type="entry name" value="RIBONUCLEASE H"/>
    <property type="match status" value="1"/>
</dbReference>
<reference evidence="1 2" key="1">
    <citation type="submission" date="2022-01" db="EMBL/GenBank/DDBJ databases">
        <title>A high-quality chromosome-level genome assembly of rohu carp, Labeo rohita.</title>
        <authorList>
            <person name="Arick M.A. II"/>
            <person name="Hsu C.-Y."/>
            <person name="Magbanua Z."/>
            <person name="Pechanova O."/>
            <person name="Grover C."/>
            <person name="Miller E."/>
            <person name="Thrash A."/>
            <person name="Ezzel L."/>
            <person name="Alam S."/>
            <person name="Benzie J."/>
            <person name="Hamilton M."/>
            <person name="Karsi A."/>
            <person name="Lawrence M.L."/>
            <person name="Peterson D.G."/>
        </authorList>
    </citation>
    <scope>NUCLEOTIDE SEQUENCE [LARGE SCALE GENOMIC DNA]</scope>
    <source>
        <strain evidence="2">BAU-BD-2019</strain>
        <tissue evidence="1">Blood</tissue>
    </source>
</reference>
<protein>
    <submittedName>
        <fullName evidence="1">Transposon Ty3-G Gag-Pol polyprotein</fullName>
    </submittedName>
</protein>
<dbReference type="Proteomes" id="UP000830375">
    <property type="component" value="Unassembled WGS sequence"/>
</dbReference>
<dbReference type="Gene3D" id="3.30.70.270">
    <property type="match status" value="1"/>
</dbReference>
<dbReference type="InterPro" id="IPR052055">
    <property type="entry name" value="Hepadnavirus_pol/RT"/>
</dbReference>
<name>A0ABQ8MCT2_LABRO</name>
<dbReference type="InterPro" id="IPR043502">
    <property type="entry name" value="DNA/RNA_pol_sf"/>
</dbReference>
<sequence length="742" mass="83405">MGPAYCRARLSHPIRRSATAYPTVVSPEQGLVMEQEVGTLLRKDAIEVVPPQDRESGFYSRYFIVPKKDGGLCPILDLRLLNRSGMRLKFKMLTVNQVVSQIRSEDWFVTIDLKNAYFHHSPPRTFTKCVDAALAPLRLRGIRILNYINDWLILAQSEHMVVQHRDAKKSVLSPLQRTTYLGMVWDSTMMQARLSPARIESILTAVMRVKEGQSLTVKQFQRLLGLMAAASNVIPFGLLYMRPLQCWLRTKGFSPRGNPFCMIKVTRRCLRALDMWKKPWFLSQSPVLGAPCRRVTLATDASLTGWGAVVSGHPARGRHVLVRTDNTAVVYYINHQGGLRSRPLYKLVHQILVWSQDKLHSLRAVHIPGRLNMGADILSRQGPRPGEWMLHPEVVKQICRVFGQAQVDLFATQENAQCPQDPVNCPLGTVLEFLQDRFSAGLAHSILRSTWRLFRPTTPFWVAPQWVETPWLQVSSTLCSVIHTRQGFESLAAWAYRSPSVFGSSSSSRRGMSQKLPAAHTARAFKLPGLYITPPVMSPFSIGLYAHVFQSVNPPSVTLGKLGQLVEPAHLVLFESDVLLRLCVLRHQPGTKVRFDSFPSLRCLPKADKKALRSFDNVSVILDRVTRTGGLLGTKAGYIIRLLPSVSGHQIYSGRVQGKAYSFFPASTDHLEAFGMQFSIVKTVCKIVHKICNAICELRDHIKVPDAAAQVIYKMELYEYGKFPGVTGCIDECHVLMKCNRC</sequence>
<evidence type="ECO:0000313" key="1">
    <source>
        <dbReference type="EMBL" id="KAI2660102.1"/>
    </source>
</evidence>
<gene>
    <name evidence="1" type="ORF">H4Q32_022707</name>
</gene>
<dbReference type="PANTHER" id="PTHR33050">
    <property type="entry name" value="REVERSE TRANSCRIPTASE DOMAIN-CONTAINING PROTEIN"/>
    <property type="match status" value="1"/>
</dbReference>
<keyword evidence="2" id="KW-1185">Reference proteome</keyword>
<dbReference type="Gene3D" id="3.10.10.10">
    <property type="entry name" value="HIV Type 1 Reverse Transcriptase, subunit A, domain 1"/>
    <property type="match status" value="1"/>
</dbReference>